<dbReference type="PROSITE" id="PS00295">
    <property type="entry name" value="ARRESTINS"/>
    <property type="match status" value="1"/>
</dbReference>
<organism evidence="7 8">
    <name type="scientific">Pogona vitticeps</name>
    <name type="common">central bearded dragon</name>
    <dbReference type="NCBI Taxonomy" id="103695"/>
    <lineage>
        <taxon>Eukaryota</taxon>
        <taxon>Metazoa</taxon>
        <taxon>Chordata</taxon>
        <taxon>Craniata</taxon>
        <taxon>Vertebrata</taxon>
        <taxon>Euteleostomi</taxon>
        <taxon>Lepidosauria</taxon>
        <taxon>Squamata</taxon>
        <taxon>Bifurcata</taxon>
        <taxon>Unidentata</taxon>
        <taxon>Episquamata</taxon>
        <taxon>Toxicofera</taxon>
        <taxon>Iguania</taxon>
        <taxon>Acrodonta</taxon>
        <taxon>Agamidae</taxon>
        <taxon>Amphibolurinae</taxon>
        <taxon>Pogona</taxon>
    </lineage>
</organism>
<evidence type="ECO:0000256" key="5">
    <source>
        <dbReference type="SAM" id="MobiDB-lite"/>
    </source>
</evidence>
<evidence type="ECO:0000256" key="4">
    <source>
        <dbReference type="ARBA" id="ARBA00042071"/>
    </source>
</evidence>
<dbReference type="PANTHER" id="PTHR11792:SF15">
    <property type="entry name" value="S-ARRESTIN"/>
    <property type="match status" value="1"/>
</dbReference>
<dbReference type="InterPro" id="IPR017864">
    <property type="entry name" value="Arrestin_CS"/>
</dbReference>
<evidence type="ECO:0000256" key="3">
    <source>
        <dbReference type="ARBA" id="ARBA00041305"/>
    </source>
</evidence>
<feature type="region of interest" description="Disordered" evidence="5">
    <location>
        <begin position="382"/>
        <end position="416"/>
    </location>
</feature>
<dbReference type="InterPro" id="IPR011022">
    <property type="entry name" value="Arrestin_C-like"/>
</dbReference>
<sequence length="416" mass="46366">MSSPKAPKVISLSEISVKNVVPTQSCVIYKKTSHDKAVTIYLGKRDYIDHVDTVEPVDGVVLVDPDIVKKKKVYVMLTCAFRYGQEDIDIIGLTFRKDLYVCRVQVYPALEKQGPLSSLQECLINKLGENAYPFLLTFPDYLPCSVCLQPAPRDVGKCCGVDFEVKAFSAEDPEETVLKRNSVRLLIRKIQHAPEVSGPQPHAESTWQFFLSKRPLHLKASLSKEVFYHGEAIPVTVTVINNTEKVVKKISVSVEQVANVVLYCSDFYTKTVALEEVEEKIQTNSIVTKTITVLPLLANNRVKRGIALDGKLKDEDTNLASSTIIKDGTDKTVLGILVAYKIKVKLTISGLLGDFINSEVSMELPFRLMHPKPVDISTAARETGQRNDLMFQEFASQQQKDENSEEDNKAGSPNDE</sequence>
<dbReference type="PANTHER" id="PTHR11792">
    <property type="entry name" value="ARRESTIN"/>
    <property type="match status" value="1"/>
</dbReference>
<dbReference type="GeneID" id="110075799"/>
<evidence type="ECO:0000313" key="8">
    <source>
        <dbReference type="RefSeq" id="XP_072851876.1"/>
    </source>
</evidence>
<dbReference type="InterPro" id="IPR014752">
    <property type="entry name" value="Arrestin-like_C"/>
</dbReference>
<dbReference type="SUPFAM" id="SSF81296">
    <property type="entry name" value="E set domains"/>
    <property type="match status" value="2"/>
</dbReference>
<dbReference type="InterPro" id="IPR000698">
    <property type="entry name" value="Arrestin"/>
</dbReference>
<dbReference type="RefSeq" id="XP_072851876.1">
    <property type="nucleotide sequence ID" value="XM_072995775.1"/>
</dbReference>
<keyword evidence="7" id="KW-1185">Reference proteome</keyword>
<dbReference type="Gene3D" id="2.60.40.840">
    <property type="match status" value="1"/>
</dbReference>
<comment type="similarity">
    <text evidence="1">Belongs to the arrestin family.</text>
</comment>
<dbReference type="Proteomes" id="UP001652642">
    <property type="component" value="Chromosome 3"/>
</dbReference>
<evidence type="ECO:0000313" key="7">
    <source>
        <dbReference type="Proteomes" id="UP001652642"/>
    </source>
</evidence>
<dbReference type="PRINTS" id="PR00309">
    <property type="entry name" value="ARRESTIN"/>
</dbReference>
<dbReference type="Gene3D" id="2.60.40.640">
    <property type="match status" value="1"/>
</dbReference>
<dbReference type="SMART" id="SM01017">
    <property type="entry name" value="Arrestin_C"/>
    <property type="match status" value="1"/>
</dbReference>
<feature type="domain" description="Arrestin C-terminal-like" evidence="6">
    <location>
        <begin position="212"/>
        <end position="373"/>
    </location>
</feature>
<dbReference type="Pfam" id="PF00339">
    <property type="entry name" value="Arrestin_N"/>
    <property type="match status" value="1"/>
</dbReference>
<gene>
    <name evidence="8" type="primary">SAG</name>
</gene>
<reference evidence="8" key="1">
    <citation type="submission" date="2025-08" db="UniProtKB">
        <authorList>
            <consortium name="RefSeq"/>
        </authorList>
    </citation>
    <scope>IDENTIFICATION</scope>
</reference>
<dbReference type="InterPro" id="IPR014756">
    <property type="entry name" value="Ig_E-set"/>
</dbReference>
<feature type="compositionally biased region" description="Basic and acidic residues" evidence="5">
    <location>
        <begin position="399"/>
        <end position="409"/>
    </location>
</feature>
<evidence type="ECO:0000256" key="2">
    <source>
        <dbReference type="ARBA" id="ARBA00040206"/>
    </source>
</evidence>
<dbReference type="InterPro" id="IPR014753">
    <property type="entry name" value="Arrestin_N"/>
</dbReference>
<evidence type="ECO:0000256" key="1">
    <source>
        <dbReference type="ARBA" id="ARBA00005298"/>
    </source>
</evidence>
<accession>A0ABM5G2J9</accession>
<evidence type="ECO:0000259" key="6">
    <source>
        <dbReference type="SMART" id="SM01017"/>
    </source>
</evidence>
<name>A0ABM5G2J9_9SAUR</name>
<protein>
    <recommendedName>
        <fullName evidence="2">S-arrestin</fullName>
    </recommendedName>
    <alternativeName>
        <fullName evidence="4">Retinal S-antigen</fullName>
    </alternativeName>
    <alternativeName>
        <fullName evidence="3">Rod photoreceptor arrestin</fullName>
    </alternativeName>
</protein>
<dbReference type="Pfam" id="PF02752">
    <property type="entry name" value="Arrestin_C"/>
    <property type="match status" value="1"/>
</dbReference>
<dbReference type="InterPro" id="IPR011021">
    <property type="entry name" value="Arrestin-like_N"/>
</dbReference>
<proteinExistence type="inferred from homology"/>